<organism evidence="2 3">
    <name type="scientific">Rehmannia glutinosa</name>
    <name type="common">Chinese foxglove</name>
    <dbReference type="NCBI Taxonomy" id="99300"/>
    <lineage>
        <taxon>Eukaryota</taxon>
        <taxon>Viridiplantae</taxon>
        <taxon>Streptophyta</taxon>
        <taxon>Embryophyta</taxon>
        <taxon>Tracheophyta</taxon>
        <taxon>Spermatophyta</taxon>
        <taxon>Magnoliopsida</taxon>
        <taxon>eudicotyledons</taxon>
        <taxon>Gunneridae</taxon>
        <taxon>Pentapetalae</taxon>
        <taxon>asterids</taxon>
        <taxon>lamiids</taxon>
        <taxon>Lamiales</taxon>
        <taxon>Orobanchaceae</taxon>
        <taxon>Rehmannieae</taxon>
        <taxon>Rehmannia</taxon>
    </lineage>
</organism>
<feature type="domain" description="Retrotransposon Copia-like N-terminal" evidence="1">
    <location>
        <begin position="20"/>
        <end position="66"/>
    </location>
</feature>
<keyword evidence="3" id="KW-1185">Reference proteome</keyword>
<comment type="caution">
    <text evidence="2">The sequence shown here is derived from an EMBL/GenBank/DDBJ whole genome shotgun (WGS) entry which is preliminary data.</text>
</comment>
<proteinExistence type="predicted"/>
<dbReference type="EMBL" id="JABTTQ020000002">
    <property type="protein sequence ID" value="KAK6162863.1"/>
    <property type="molecule type" value="Genomic_DNA"/>
</dbReference>
<dbReference type="PANTHER" id="PTHR37610:SF81">
    <property type="entry name" value="RETROTRANSPOSON COPIA-LIKE N-TERMINAL DOMAIN-CONTAINING PROTEIN"/>
    <property type="match status" value="1"/>
</dbReference>
<name>A0ABR0XUU3_REHGL</name>
<evidence type="ECO:0000259" key="1">
    <source>
        <dbReference type="Pfam" id="PF14244"/>
    </source>
</evidence>
<gene>
    <name evidence="2" type="ORF">DH2020_002704</name>
</gene>
<dbReference type="Proteomes" id="UP001318860">
    <property type="component" value="Unassembled WGS sequence"/>
</dbReference>
<evidence type="ECO:0000313" key="3">
    <source>
        <dbReference type="Proteomes" id="UP001318860"/>
    </source>
</evidence>
<dbReference type="Pfam" id="PF14244">
    <property type="entry name" value="Retrotran_gag_3"/>
    <property type="match status" value="1"/>
</dbReference>
<dbReference type="PANTHER" id="PTHR37610">
    <property type="entry name" value="CCHC-TYPE DOMAIN-CONTAINING PROTEIN"/>
    <property type="match status" value="1"/>
</dbReference>
<sequence>MSSGSSTLTMDDPSSVYFIHHSDNPGIVLVSQPLTGDDYASWSRGMTIALSVKNKLSFIDGSLLRPPDTDVLLLNSWIRNNNVVISWIINSISKEISVSILFSESARDIWLDLQERFQQSNGPRLFQLRRDLLILKQDNISIVRIQILLMDPLPPMNRVFSLVSQEEQQRKVGIPIENSSGTLACLAQHNYKRSNSNSASQTLGNTSRTLKCDRPFCTHCNFHGHTVDKCYKLHGYPPRYKPRPRIPLVVSGSINQVSTLPHPADPPQSPGNTVTSLNTTQCQQLIAMLSSQLSALSTTKSLLHLLRLKHQVHVFQLLWTLHYFSRGFGLWTLEPLDTFVVIVKLLCPCILSIIHQLLYRIMIRLGPLSLEMCY</sequence>
<dbReference type="InterPro" id="IPR029472">
    <property type="entry name" value="Copia-like_N"/>
</dbReference>
<accession>A0ABR0XUU3</accession>
<evidence type="ECO:0000313" key="2">
    <source>
        <dbReference type="EMBL" id="KAK6162863.1"/>
    </source>
</evidence>
<reference evidence="2 3" key="1">
    <citation type="journal article" date="2021" name="Comput. Struct. Biotechnol. J.">
        <title>De novo genome assembly of the potent medicinal plant Rehmannia glutinosa using nanopore technology.</title>
        <authorList>
            <person name="Ma L."/>
            <person name="Dong C."/>
            <person name="Song C."/>
            <person name="Wang X."/>
            <person name="Zheng X."/>
            <person name="Niu Y."/>
            <person name="Chen S."/>
            <person name="Feng W."/>
        </authorList>
    </citation>
    <scope>NUCLEOTIDE SEQUENCE [LARGE SCALE GENOMIC DNA]</scope>
    <source>
        <strain evidence="2">DH-2019</strain>
    </source>
</reference>
<protein>
    <recommendedName>
        <fullName evidence="1">Retrotransposon Copia-like N-terminal domain-containing protein</fullName>
    </recommendedName>
</protein>